<reference evidence="4" key="1">
    <citation type="submission" date="2023-07" db="EMBL/GenBank/DDBJ databases">
        <title>Conexibacter stalactiti sp. nov., isolated from stalactites in a lava cave and emended description of the genus Conexibacter.</title>
        <authorList>
            <person name="Lee S.D."/>
        </authorList>
    </citation>
    <scope>NUCLEOTIDE SEQUENCE [LARGE SCALE GENOMIC DNA]</scope>
    <source>
        <strain evidence="4">KCTC 39840</strain>
    </source>
</reference>
<name>A0ABU4HUD4_9ACTN</name>
<keyword evidence="2" id="KW-0456">Lyase</keyword>
<dbReference type="Pfam" id="PF07286">
    <property type="entry name" value="D-Glu_cyclase"/>
    <property type="match status" value="1"/>
</dbReference>
<dbReference type="Proteomes" id="UP001284601">
    <property type="component" value="Unassembled WGS sequence"/>
</dbReference>
<evidence type="ECO:0000256" key="2">
    <source>
        <dbReference type="ARBA" id="ARBA00023239"/>
    </source>
</evidence>
<dbReference type="Gene3D" id="3.40.1640.10">
    <property type="entry name" value="PSTPO5379-like"/>
    <property type="match status" value="1"/>
</dbReference>
<proteinExistence type="inferred from homology"/>
<dbReference type="PANTHER" id="PTHR32022">
    <property type="entry name" value="D-GLUTAMATE CYCLASE, MITOCHONDRIAL"/>
    <property type="match status" value="1"/>
</dbReference>
<dbReference type="InterPro" id="IPR009906">
    <property type="entry name" value="D-Glu_cyclase"/>
</dbReference>
<dbReference type="Gene3D" id="3.30.2040.10">
    <property type="entry name" value="PSTPO5379-like domain"/>
    <property type="match status" value="1"/>
</dbReference>
<keyword evidence="4" id="KW-1185">Reference proteome</keyword>
<organism evidence="3 4">
    <name type="scientific">Conexibacter stalactiti</name>
    <dbReference type="NCBI Taxonomy" id="1940611"/>
    <lineage>
        <taxon>Bacteria</taxon>
        <taxon>Bacillati</taxon>
        <taxon>Actinomycetota</taxon>
        <taxon>Thermoleophilia</taxon>
        <taxon>Solirubrobacterales</taxon>
        <taxon>Conexibacteraceae</taxon>
        <taxon>Conexibacter</taxon>
    </lineage>
</organism>
<protein>
    <submittedName>
        <fullName evidence="3">DUF1445 domain-containing protein</fullName>
    </submittedName>
</protein>
<dbReference type="RefSeq" id="WP_318599340.1">
    <property type="nucleotide sequence ID" value="NZ_JAWSTH010000068.1"/>
</dbReference>
<sequence>MRDLAAYRRAVRAGTWSGPTRDVAPGRVQCNLIVLPELWAEEFGAWCAANPAVAPVLARSRPGDPRLPSLGAEIDLRHDLPAYRVFRDGRPAGVVSHLDELWNVDLVAFAFGCSFSLEEALRRHGVDLAYERRGFGGAIYRTERETVPAGGFAAPLVVSMRPLPRAAADRAVEVSRRYPQLHGAPVHVGDPSALGVELDEPLDAIGEVSVADGEVPVFWACGVTPQLSLEAARPSLAITHLSAHMLVTDVRLDELTVAQ</sequence>
<evidence type="ECO:0000313" key="4">
    <source>
        <dbReference type="Proteomes" id="UP001284601"/>
    </source>
</evidence>
<comment type="similarity">
    <text evidence="1">Belongs to the D-glutamate cyclase family.</text>
</comment>
<dbReference type="EMBL" id="JAWSTH010000068">
    <property type="protein sequence ID" value="MDW5596903.1"/>
    <property type="molecule type" value="Genomic_DNA"/>
</dbReference>
<accession>A0ABU4HUD4</accession>
<evidence type="ECO:0000313" key="3">
    <source>
        <dbReference type="EMBL" id="MDW5596903.1"/>
    </source>
</evidence>
<evidence type="ECO:0000256" key="1">
    <source>
        <dbReference type="ARBA" id="ARBA00007896"/>
    </source>
</evidence>
<gene>
    <name evidence="3" type="ORF">R7226_21325</name>
</gene>
<reference evidence="3 4" key="2">
    <citation type="submission" date="2023-10" db="EMBL/GenBank/DDBJ databases">
        <authorList>
            <person name="Han X.F."/>
        </authorList>
    </citation>
    <scope>NUCLEOTIDE SEQUENCE [LARGE SCALE GENOMIC DNA]</scope>
    <source>
        <strain evidence="3 4">KCTC 39840</strain>
    </source>
</reference>
<dbReference type="SUPFAM" id="SSF160920">
    <property type="entry name" value="PSTPO5379-like"/>
    <property type="match status" value="1"/>
</dbReference>
<comment type="caution">
    <text evidence="3">The sequence shown here is derived from an EMBL/GenBank/DDBJ whole genome shotgun (WGS) entry which is preliminary data.</text>
</comment>
<dbReference type="PANTHER" id="PTHR32022:SF10">
    <property type="entry name" value="D-GLUTAMATE CYCLASE, MITOCHONDRIAL"/>
    <property type="match status" value="1"/>
</dbReference>
<dbReference type="InterPro" id="IPR038021">
    <property type="entry name" value="Putative_hydro-lyase"/>
</dbReference>